<accession>A0A8K0T913</accession>
<dbReference type="CDD" id="cd00067">
    <property type="entry name" value="GAL4"/>
    <property type="match status" value="1"/>
</dbReference>
<dbReference type="Proteomes" id="UP000813385">
    <property type="component" value="Unassembled WGS sequence"/>
</dbReference>
<dbReference type="EMBL" id="JAGPXD010000005">
    <property type="protein sequence ID" value="KAH7354341.1"/>
    <property type="molecule type" value="Genomic_DNA"/>
</dbReference>
<keyword evidence="5" id="KW-0539">Nucleus</keyword>
<keyword evidence="1" id="KW-0479">Metal-binding</keyword>
<feature type="domain" description="Zn(2)-C6 fungal-type" evidence="7">
    <location>
        <begin position="20"/>
        <end position="50"/>
    </location>
</feature>
<feature type="compositionally biased region" description="Polar residues" evidence="6">
    <location>
        <begin position="93"/>
        <end position="115"/>
    </location>
</feature>
<dbReference type="Gene3D" id="4.10.240.10">
    <property type="entry name" value="Zn(2)-C6 fungal-type DNA-binding domain"/>
    <property type="match status" value="1"/>
</dbReference>
<evidence type="ECO:0000256" key="4">
    <source>
        <dbReference type="ARBA" id="ARBA00023163"/>
    </source>
</evidence>
<evidence type="ECO:0000256" key="6">
    <source>
        <dbReference type="SAM" id="MobiDB-lite"/>
    </source>
</evidence>
<name>A0A8K0T913_9PEZI</name>
<keyword evidence="4" id="KW-0804">Transcription</keyword>
<dbReference type="InterPro" id="IPR036864">
    <property type="entry name" value="Zn2-C6_fun-type_DNA-bd_sf"/>
</dbReference>
<reference evidence="8" key="1">
    <citation type="journal article" date="2021" name="Nat. Commun.">
        <title>Genetic determinants of endophytism in the Arabidopsis root mycobiome.</title>
        <authorList>
            <person name="Mesny F."/>
            <person name="Miyauchi S."/>
            <person name="Thiergart T."/>
            <person name="Pickel B."/>
            <person name="Atanasova L."/>
            <person name="Karlsson M."/>
            <person name="Huettel B."/>
            <person name="Barry K.W."/>
            <person name="Haridas S."/>
            <person name="Chen C."/>
            <person name="Bauer D."/>
            <person name="Andreopoulos W."/>
            <person name="Pangilinan J."/>
            <person name="LaButti K."/>
            <person name="Riley R."/>
            <person name="Lipzen A."/>
            <person name="Clum A."/>
            <person name="Drula E."/>
            <person name="Henrissat B."/>
            <person name="Kohler A."/>
            <person name="Grigoriev I.V."/>
            <person name="Martin F.M."/>
            <person name="Hacquard S."/>
        </authorList>
    </citation>
    <scope>NUCLEOTIDE SEQUENCE</scope>
    <source>
        <strain evidence="8">MPI-CAGE-AT-0016</strain>
    </source>
</reference>
<dbReference type="Pfam" id="PF00172">
    <property type="entry name" value="Zn_clus"/>
    <property type="match status" value="1"/>
</dbReference>
<evidence type="ECO:0000259" key="7">
    <source>
        <dbReference type="PROSITE" id="PS50048"/>
    </source>
</evidence>
<evidence type="ECO:0000256" key="3">
    <source>
        <dbReference type="ARBA" id="ARBA00023125"/>
    </source>
</evidence>
<dbReference type="GO" id="GO:0000981">
    <property type="term" value="F:DNA-binding transcription factor activity, RNA polymerase II-specific"/>
    <property type="evidence" value="ECO:0007669"/>
    <property type="project" value="InterPro"/>
</dbReference>
<dbReference type="GO" id="GO:0000435">
    <property type="term" value="P:positive regulation of transcription from RNA polymerase II promoter by galactose"/>
    <property type="evidence" value="ECO:0007669"/>
    <property type="project" value="TreeGrafter"/>
</dbReference>
<evidence type="ECO:0000313" key="8">
    <source>
        <dbReference type="EMBL" id="KAH7354341.1"/>
    </source>
</evidence>
<dbReference type="PROSITE" id="PS00463">
    <property type="entry name" value="ZN2_CY6_FUNGAL_1"/>
    <property type="match status" value="1"/>
</dbReference>
<dbReference type="CDD" id="cd12148">
    <property type="entry name" value="fungal_TF_MHR"/>
    <property type="match status" value="1"/>
</dbReference>
<gene>
    <name evidence="8" type="ORF">B0T11DRAFT_288467</name>
</gene>
<dbReference type="PANTHER" id="PTHR47424">
    <property type="entry name" value="REGULATORY PROTEIN GAL4"/>
    <property type="match status" value="1"/>
</dbReference>
<dbReference type="InterPro" id="IPR001138">
    <property type="entry name" value="Zn2Cys6_DnaBD"/>
</dbReference>
<dbReference type="OrthoDB" id="424974at2759"/>
<dbReference type="GO" id="GO:0008270">
    <property type="term" value="F:zinc ion binding"/>
    <property type="evidence" value="ECO:0007669"/>
    <property type="project" value="InterPro"/>
</dbReference>
<dbReference type="SMART" id="SM00066">
    <property type="entry name" value="GAL4"/>
    <property type="match status" value="1"/>
</dbReference>
<dbReference type="PANTHER" id="PTHR47424:SF3">
    <property type="entry name" value="REGULATORY PROTEIN GAL4"/>
    <property type="match status" value="1"/>
</dbReference>
<feature type="region of interest" description="Disordered" evidence="6">
    <location>
        <begin position="68"/>
        <end position="120"/>
    </location>
</feature>
<dbReference type="PROSITE" id="PS50048">
    <property type="entry name" value="ZN2_CY6_FUNGAL_2"/>
    <property type="match status" value="1"/>
</dbReference>
<keyword evidence="9" id="KW-1185">Reference proteome</keyword>
<evidence type="ECO:0000256" key="1">
    <source>
        <dbReference type="ARBA" id="ARBA00022723"/>
    </source>
</evidence>
<evidence type="ECO:0000313" key="9">
    <source>
        <dbReference type="Proteomes" id="UP000813385"/>
    </source>
</evidence>
<dbReference type="GO" id="GO:0005634">
    <property type="term" value="C:nucleus"/>
    <property type="evidence" value="ECO:0007669"/>
    <property type="project" value="TreeGrafter"/>
</dbReference>
<dbReference type="SUPFAM" id="SSF57701">
    <property type="entry name" value="Zn2/Cys6 DNA-binding domain"/>
    <property type="match status" value="1"/>
</dbReference>
<organism evidence="8 9">
    <name type="scientific">Plectosphaerella cucumerina</name>
    <dbReference type="NCBI Taxonomy" id="40658"/>
    <lineage>
        <taxon>Eukaryota</taxon>
        <taxon>Fungi</taxon>
        <taxon>Dikarya</taxon>
        <taxon>Ascomycota</taxon>
        <taxon>Pezizomycotina</taxon>
        <taxon>Sordariomycetes</taxon>
        <taxon>Hypocreomycetidae</taxon>
        <taxon>Glomerellales</taxon>
        <taxon>Plectosphaerellaceae</taxon>
        <taxon>Plectosphaerella</taxon>
    </lineage>
</organism>
<dbReference type="SMART" id="SM00906">
    <property type="entry name" value="Fungal_trans"/>
    <property type="match status" value="1"/>
</dbReference>
<dbReference type="InterPro" id="IPR051127">
    <property type="entry name" value="Fungal_SecMet_Regulators"/>
</dbReference>
<evidence type="ECO:0000256" key="5">
    <source>
        <dbReference type="ARBA" id="ARBA00023242"/>
    </source>
</evidence>
<keyword evidence="3" id="KW-0238">DNA-binding</keyword>
<dbReference type="Pfam" id="PF04082">
    <property type="entry name" value="Fungal_trans"/>
    <property type="match status" value="1"/>
</dbReference>
<keyword evidence="2" id="KW-0805">Transcription regulation</keyword>
<comment type="caution">
    <text evidence="8">The sequence shown here is derived from an EMBL/GenBank/DDBJ whole genome shotgun (WGS) entry which is preliminary data.</text>
</comment>
<evidence type="ECO:0000256" key="2">
    <source>
        <dbReference type="ARBA" id="ARBA00023015"/>
    </source>
</evidence>
<protein>
    <submittedName>
        <fullName evidence="8">Fungal-specific transcription factor domain-containing protein</fullName>
    </submittedName>
</protein>
<dbReference type="AlphaFoldDB" id="A0A8K0T913"/>
<sequence length="644" mass="71674">MGSPPTTSVRKPARRNIALACENCRVRKVRCDGLRPACQTCRRRGAACNYTLALGPWEKRRKEYVQDLEEQLRGREPSVCQQHPPSLDEAADSQETSGLNQDWQGASPSTENLSGGPSRLNGSVHVGLSSSGVFLRELYQAVVPSAAPSPPSLTLRDLGTDSSTCNHPTQAGLFDLPPREVADAYLETYWRMCHPVYPAISRIRYTEQFNAMYTGSLATADRRVVHCMANLIFAMAERSMVCPLPSAEHQRPRPRDYFTTAKQLLQFNMFGEHSFSTLQALVLICQYLQSTQKSRQCWTTVGFAITIARSMGLHLAETRGSLKSTSDRFMALVLWNCLVTLDRTLSMTLGRIPTLSLDLARLSSSALLKEVPEGSDVDHSFFIESCRLFDILHDILVSLYNEGPEVAQAADITRHALRLEKVLDTWLIELPATLNDTGANNVTSHGRFLKQRYLQVRIIAMRPGLLRFMNGAASPDTSPWNLEKAAVWYCANQSIDLAIDMAEMATMLVQSSEKTDNATPWWYQVQYCYNSALTLMAARMNENLASGPILEKIDHGIAKCTSVMEECARISPTASGALAMLGAVLQKLDRNMYSRAPSLPQFEAVGGVSAQVFPWGDEWTPFDLDEAIFQQSEPSFWNNMFSTV</sequence>
<dbReference type="InterPro" id="IPR007219">
    <property type="entry name" value="XnlR_reg_dom"/>
</dbReference>
<dbReference type="GO" id="GO:0006351">
    <property type="term" value="P:DNA-templated transcription"/>
    <property type="evidence" value="ECO:0007669"/>
    <property type="project" value="InterPro"/>
</dbReference>
<proteinExistence type="predicted"/>
<dbReference type="GO" id="GO:0000978">
    <property type="term" value="F:RNA polymerase II cis-regulatory region sequence-specific DNA binding"/>
    <property type="evidence" value="ECO:0007669"/>
    <property type="project" value="TreeGrafter"/>
</dbReference>